<dbReference type="Proteomes" id="UP000250043">
    <property type="component" value="Unassembled WGS sequence"/>
</dbReference>
<dbReference type="AlphaFoldDB" id="A0A8E2AWG3"/>
<dbReference type="CDD" id="cd03484">
    <property type="entry name" value="MutL_Trans_hPMS_2_like"/>
    <property type="match status" value="1"/>
</dbReference>
<dbReference type="SMART" id="SM01340">
    <property type="entry name" value="DNA_mis_repair"/>
    <property type="match status" value="1"/>
</dbReference>
<accession>A0A8E2AWG3</accession>
<dbReference type="Gene3D" id="3.30.565.10">
    <property type="entry name" value="Histidine kinase-like ATPase, C-terminal domain"/>
    <property type="match status" value="1"/>
</dbReference>
<dbReference type="GO" id="GO:0030983">
    <property type="term" value="F:mismatched DNA binding"/>
    <property type="evidence" value="ECO:0007669"/>
    <property type="project" value="InterPro"/>
</dbReference>
<feature type="region of interest" description="Disordered" evidence="4">
    <location>
        <begin position="1"/>
        <end position="22"/>
    </location>
</feature>
<dbReference type="Pfam" id="PF13589">
    <property type="entry name" value="HATPase_c_3"/>
    <property type="match status" value="1"/>
</dbReference>
<dbReference type="FunFam" id="3.30.1370.100:FF:000001">
    <property type="entry name" value="Mismatch repair endonuclease pms1, putative"/>
    <property type="match status" value="1"/>
</dbReference>
<feature type="compositionally biased region" description="Low complexity" evidence="4">
    <location>
        <begin position="643"/>
        <end position="657"/>
    </location>
</feature>
<feature type="region of interest" description="Disordered" evidence="4">
    <location>
        <begin position="395"/>
        <end position="517"/>
    </location>
</feature>
<evidence type="ECO:0000256" key="4">
    <source>
        <dbReference type="SAM" id="MobiDB-lite"/>
    </source>
</evidence>
<evidence type="ECO:0000256" key="2">
    <source>
        <dbReference type="ARBA" id="ARBA00022763"/>
    </source>
</evidence>
<dbReference type="GO" id="GO:0005524">
    <property type="term" value="F:ATP binding"/>
    <property type="evidence" value="ECO:0007669"/>
    <property type="project" value="InterPro"/>
</dbReference>
<feature type="compositionally biased region" description="Basic and acidic residues" evidence="4">
    <location>
        <begin position="696"/>
        <end position="733"/>
    </location>
</feature>
<dbReference type="SUPFAM" id="SSF118116">
    <property type="entry name" value="DNA mismatch repair protein MutL"/>
    <property type="match status" value="1"/>
</dbReference>
<dbReference type="NCBIfam" id="TIGR00585">
    <property type="entry name" value="mutl"/>
    <property type="match status" value="1"/>
</dbReference>
<dbReference type="GO" id="GO:0140664">
    <property type="term" value="F:ATP-dependent DNA damage sensor activity"/>
    <property type="evidence" value="ECO:0007669"/>
    <property type="project" value="InterPro"/>
</dbReference>
<feature type="compositionally biased region" description="Basic and acidic residues" evidence="4">
    <location>
        <begin position="659"/>
        <end position="669"/>
    </location>
</feature>
<dbReference type="InterPro" id="IPR042120">
    <property type="entry name" value="MutL_C_dimsub"/>
</dbReference>
<dbReference type="FunFam" id="3.30.565.10:FF:000014">
    <property type="entry name" value="Mismatch repair endonuclease pms1, putative"/>
    <property type="match status" value="1"/>
</dbReference>
<gene>
    <name evidence="7" type="ORF">OBBRIDRAFT_794335</name>
</gene>
<dbReference type="InterPro" id="IPR037198">
    <property type="entry name" value="MutL_C_sf"/>
</dbReference>
<dbReference type="InterPro" id="IPR020568">
    <property type="entry name" value="Ribosomal_Su5_D2-typ_SF"/>
</dbReference>
<dbReference type="InterPro" id="IPR038973">
    <property type="entry name" value="MutL/Mlh/Pms-like"/>
</dbReference>
<feature type="compositionally biased region" description="Low complexity" evidence="4">
    <location>
        <begin position="1"/>
        <end position="14"/>
    </location>
</feature>
<dbReference type="InterPro" id="IPR042121">
    <property type="entry name" value="MutL_C_regsub"/>
</dbReference>
<evidence type="ECO:0000313" key="8">
    <source>
        <dbReference type="Proteomes" id="UP000250043"/>
    </source>
</evidence>
<sequence>MPSTSASTPVAPTTPDIPSSGAIRALDGTSVHRITSGQVVVDLQTAVKELLENSLDAGATNVEVRFKDYGLQSFEVVDNGSGIAPEDYDAIALKHHTSKLSSFADLNTLTSFGFRGEALSSLCALSERVSITTATARDAPMGTVLEFDRAGRVARRDGKAARQRGTTVTVSGLFSPLPVRRKELERNAKREFGKALALLSAYALVPCAQENRGVRLTVSNQPAGGRKTVQLRTDGAPSTRSSVSALWGPRTLEQLVDLDVHFRVMPERAVLRRRGVLDGDDNAHANEVRVRGLVSKFAVGCGRASTDRQFFFVNGRPCNPSKVQKAFNEVYRSFNATQAPFIVADFILPTDSCDVNVSPDKRTILLHSEANLVQALKTALEETFAPARATYDVKSPFAKAPHTQSVNATEKKTQEPANAKAKKSQDPLFFDDEQESNGVTRDAKSGIERAGAAEVAPAGRSAGQGSPDEEMDRFGEPSLLLTGESSKGSAPETTGESEDVQVPWAEEEAAVQTAQESRMIANVTSTSLVPETSAADEHSMSILDEIDEQTFEAAAQCVNDSLAHGPPEEPALADTSTHRRSSPAAQPATYAKRPASCALDRAGERTDGTVQTALGTVGETWDLHCRAEGPSGPPSKKRRIDSGKGLSALAAKAGKQGRAAREDLRERLRGFARTGSQTVDVPAADGDVEMDDEEALEMRKGDQTDDAQDGSREEMTPNERPDSDPAVGRRSEDDMGAEDDGTDEEGDEDIVLPTPDFAQRRVIDLTQGDADGDTSQEESRSISPTVVVSPSPGTSSSRVSHAEVLRTEEGEGTTLRVDLSRIAASWRRLQDRLATTTGVSSKGPRPVLEPDAGVSNADNHERAVEALSRVIDKSDFASMEVIGQFNLGFIIARRRKSIMHNSESGIVEGVEGDSTARDPIMDDLFIIDQHAADEKYNFETLQQTTKIESQRLYRPQPLELTAADELLAAENIDVLRQNGFEVEIDEIAAPGQGSKLKLVAQPISKNTVFDMKDLEELLHLMQDQPTGHMVRCSKARAMFAMRACRKSFMVGMPLNRQQMTLVVRHMGTMDQPWHCPHGRPTMRHLFDMIGAGWDPRPRQREKGVEWDRFGN</sequence>
<name>A0A8E2AWG3_9APHY</name>
<dbReference type="InterPro" id="IPR002099">
    <property type="entry name" value="MutL/Mlh/PMS"/>
</dbReference>
<keyword evidence="2" id="KW-0227">DNA damage</keyword>
<evidence type="ECO:0000259" key="6">
    <source>
        <dbReference type="SMART" id="SM01340"/>
    </source>
</evidence>
<evidence type="ECO:0000256" key="1">
    <source>
        <dbReference type="ARBA" id="ARBA00006082"/>
    </source>
</evidence>
<dbReference type="SMART" id="SM00853">
    <property type="entry name" value="MutL_C"/>
    <property type="match status" value="1"/>
</dbReference>
<dbReference type="GO" id="GO:0000710">
    <property type="term" value="P:meiotic mismatch repair"/>
    <property type="evidence" value="ECO:0007669"/>
    <property type="project" value="UniProtKB-ARBA"/>
</dbReference>
<evidence type="ECO:0000256" key="3">
    <source>
        <dbReference type="ARBA" id="ARBA00070941"/>
    </source>
</evidence>
<feature type="region of interest" description="Disordered" evidence="4">
    <location>
        <begin position="835"/>
        <end position="855"/>
    </location>
</feature>
<feature type="domain" description="DNA mismatch repair protein S5" evidence="6">
    <location>
        <begin position="243"/>
        <end position="385"/>
    </location>
</feature>
<proteinExistence type="inferred from homology"/>
<feature type="region of interest" description="Disordered" evidence="4">
    <location>
        <begin position="559"/>
        <end position="807"/>
    </location>
</feature>
<dbReference type="InterPro" id="IPR036890">
    <property type="entry name" value="HATPase_C_sf"/>
</dbReference>
<dbReference type="PROSITE" id="PS00058">
    <property type="entry name" value="DNA_MISMATCH_REPAIR_1"/>
    <property type="match status" value="1"/>
</dbReference>
<protein>
    <recommendedName>
        <fullName evidence="3">DNA mismatch repair protein PMS1</fullName>
    </recommendedName>
</protein>
<dbReference type="InterPro" id="IPR014762">
    <property type="entry name" value="DNA_mismatch_repair_CS"/>
</dbReference>
<dbReference type="SUPFAM" id="SSF54211">
    <property type="entry name" value="Ribosomal protein S5 domain 2-like"/>
    <property type="match status" value="1"/>
</dbReference>
<dbReference type="Pfam" id="PF08676">
    <property type="entry name" value="MutL_C"/>
    <property type="match status" value="1"/>
</dbReference>
<comment type="similarity">
    <text evidence="1">Belongs to the DNA mismatch repair MutL/HexB family.</text>
</comment>
<dbReference type="PANTHER" id="PTHR10073">
    <property type="entry name" value="DNA MISMATCH REPAIR PROTEIN MLH, PMS, MUTL"/>
    <property type="match status" value="1"/>
</dbReference>
<dbReference type="Pfam" id="PF01119">
    <property type="entry name" value="DNA_mis_repair"/>
    <property type="match status" value="1"/>
</dbReference>
<feature type="compositionally biased region" description="Acidic residues" evidence="4">
    <location>
        <begin position="686"/>
        <end position="695"/>
    </location>
</feature>
<dbReference type="OrthoDB" id="10263226at2759"/>
<organism evidence="7 8">
    <name type="scientific">Obba rivulosa</name>
    <dbReference type="NCBI Taxonomy" id="1052685"/>
    <lineage>
        <taxon>Eukaryota</taxon>
        <taxon>Fungi</taxon>
        <taxon>Dikarya</taxon>
        <taxon>Basidiomycota</taxon>
        <taxon>Agaricomycotina</taxon>
        <taxon>Agaricomycetes</taxon>
        <taxon>Polyporales</taxon>
        <taxon>Gelatoporiaceae</taxon>
        <taxon>Obba</taxon>
    </lineage>
</organism>
<dbReference type="Gene3D" id="3.30.1370.100">
    <property type="entry name" value="MutL, C-terminal domain, regulatory subdomain"/>
    <property type="match status" value="1"/>
</dbReference>
<dbReference type="EMBL" id="KV722428">
    <property type="protein sequence ID" value="OCH89384.1"/>
    <property type="molecule type" value="Genomic_DNA"/>
</dbReference>
<dbReference type="SUPFAM" id="SSF55874">
    <property type="entry name" value="ATPase domain of HSP90 chaperone/DNA topoisomerase II/histidine kinase"/>
    <property type="match status" value="1"/>
</dbReference>
<dbReference type="InterPro" id="IPR013507">
    <property type="entry name" value="DNA_mismatch_S5_2-like"/>
</dbReference>
<feature type="compositionally biased region" description="Acidic residues" evidence="4">
    <location>
        <begin position="495"/>
        <end position="509"/>
    </location>
</feature>
<dbReference type="InterPro" id="IPR014721">
    <property type="entry name" value="Ribsml_uS5_D2-typ_fold_subgr"/>
</dbReference>
<keyword evidence="8" id="KW-1185">Reference proteome</keyword>
<dbReference type="GO" id="GO:0032389">
    <property type="term" value="C:MutLalpha complex"/>
    <property type="evidence" value="ECO:0007669"/>
    <property type="project" value="TreeGrafter"/>
</dbReference>
<feature type="compositionally biased region" description="Polar residues" evidence="4">
    <location>
        <begin position="483"/>
        <end position="494"/>
    </location>
</feature>
<feature type="compositionally biased region" description="Acidic residues" evidence="4">
    <location>
        <begin position="734"/>
        <end position="750"/>
    </location>
</feature>
<feature type="domain" description="MutL C-terminal dimerisation" evidence="5">
    <location>
        <begin position="881"/>
        <end position="1054"/>
    </location>
</feature>
<dbReference type="PANTHER" id="PTHR10073:SF52">
    <property type="entry name" value="MISMATCH REPAIR ENDONUCLEASE PMS2"/>
    <property type="match status" value="1"/>
</dbReference>
<dbReference type="Gene3D" id="3.30.1540.20">
    <property type="entry name" value="MutL, C-terminal domain, dimerisation subdomain"/>
    <property type="match status" value="1"/>
</dbReference>
<dbReference type="Gene3D" id="3.30.230.10">
    <property type="match status" value="1"/>
</dbReference>
<feature type="compositionally biased region" description="Low complexity" evidence="4">
    <location>
        <begin position="781"/>
        <end position="799"/>
    </location>
</feature>
<evidence type="ECO:0000313" key="7">
    <source>
        <dbReference type="EMBL" id="OCH89384.1"/>
    </source>
</evidence>
<dbReference type="CDD" id="cd16926">
    <property type="entry name" value="HATPase_MutL-MLH-PMS-like"/>
    <property type="match status" value="1"/>
</dbReference>
<reference evidence="7 8" key="1">
    <citation type="submission" date="2016-07" db="EMBL/GenBank/DDBJ databases">
        <title>Draft genome of the white-rot fungus Obba rivulosa 3A-2.</title>
        <authorList>
            <consortium name="DOE Joint Genome Institute"/>
            <person name="Miettinen O."/>
            <person name="Riley R."/>
            <person name="Acob R."/>
            <person name="Barry K."/>
            <person name="Cullen D."/>
            <person name="De Vries R."/>
            <person name="Hainaut M."/>
            <person name="Hatakka A."/>
            <person name="Henrissat B."/>
            <person name="Hilden K."/>
            <person name="Kuo R."/>
            <person name="Labutti K."/>
            <person name="Lipzen A."/>
            <person name="Makela M.R."/>
            <person name="Sandor L."/>
            <person name="Spatafora J.W."/>
            <person name="Grigoriev I.V."/>
            <person name="Hibbett D.S."/>
        </authorList>
    </citation>
    <scope>NUCLEOTIDE SEQUENCE [LARGE SCALE GENOMIC DNA]</scope>
    <source>
        <strain evidence="7 8">3A-2</strain>
    </source>
</reference>
<evidence type="ECO:0000259" key="5">
    <source>
        <dbReference type="SMART" id="SM00853"/>
    </source>
</evidence>
<dbReference type="InterPro" id="IPR014790">
    <property type="entry name" value="MutL_C"/>
</dbReference>
<dbReference type="GO" id="GO:0016887">
    <property type="term" value="F:ATP hydrolysis activity"/>
    <property type="evidence" value="ECO:0007669"/>
    <property type="project" value="InterPro"/>
</dbReference>